<feature type="transmembrane region" description="Helical" evidence="5">
    <location>
        <begin position="81"/>
        <end position="100"/>
    </location>
</feature>
<feature type="transmembrane region" description="Helical" evidence="5">
    <location>
        <begin position="234"/>
        <end position="255"/>
    </location>
</feature>
<keyword evidence="8" id="KW-1185">Reference proteome</keyword>
<feature type="transmembrane region" description="Helical" evidence="5">
    <location>
        <begin position="112"/>
        <end position="132"/>
    </location>
</feature>
<reference evidence="7 8" key="1">
    <citation type="submission" date="2018-12" db="EMBL/GenBank/DDBJ databases">
        <title>Flammeovirga pectinis sp. nov., isolated from the gut of the Korean scallop, Patinopecten yessoensis.</title>
        <authorList>
            <person name="Bae J.-W."/>
            <person name="Jeong Y.-S."/>
            <person name="Kang W."/>
        </authorList>
    </citation>
    <scope>NUCLEOTIDE SEQUENCE [LARGE SCALE GENOMIC DNA]</scope>
    <source>
        <strain evidence="7 8">L12M1</strain>
    </source>
</reference>
<evidence type="ECO:0000313" key="8">
    <source>
        <dbReference type="Proteomes" id="UP000267268"/>
    </source>
</evidence>
<evidence type="ECO:0000313" key="7">
    <source>
        <dbReference type="EMBL" id="AZQ62149.1"/>
    </source>
</evidence>
<feature type="domain" description="Sodium/calcium exchanger membrane region" evidence="6">
    <location>
        <begin position="203"/>
        <end position="357"/>
    </location>
</feature>
<dbReference type="Gene3D" id="1.20.1420.30">
    <property type="entry name" value="NCX, central ion-binding region"/>
    <property type="match status" value="1"/>
</dbReference>
<organism evidence="7 8">
    <name type="scientific">Flammeovirga pectinis</name>
    <dbReference type="NCBI Taxonomy" id="2494373"/>
    <lineage>
        <taxon>Bacteria</taxon>
        <taxon>Pseudomonadati</taxon>
        <taxon>Bacteroidota</taxon>
        <taxon>Cytophagia</taxon>
        <taxon>Cytophagales</taxon>
        <taxon>Flammeovirgaceae</taxon>
        <taxon>Flammeovirga</taxon>
    </lineage>
</organism>
<dbReference type="KEGG" id="fll:EI427_07850"/>
<evidence type="ECO:0000256" key="5">
    <source>
        <dbReference type="SAM" id="Phobius"/>
    </source>
</evidence>
<dbReference type="PANTHER" id="PTHR10846">
    <property type="entry name" value="SODIUM/POTASSIUM/CALCIUM EXCHANGER"/>
    <property type="match status" value="1"/>
</dbReference>
<gene>
    <name evidence="7" type="ORF">EI427_07850</name>
</gene>
<accession>A0A3Q9FKF5</accession>
<dbReference type="AlphaFoldDB" id="A0A3Q9FKF5"/>
<comment type="subcellular location">
    <subcellularLocation>
        <location evidence="1">Membrane</location>
        <topology evidence="1">Multi-pass membrane protein</topology>
    </subcellularLocation>
</comment>
<dbReference type="InterPro" id="IPR004481">
    <property type="entry name" value="K/Na/Ca-exchanger"/>
</dbReference>
<feature type="transmembrane region" description="Helical" evidence="5">
    <location>
        <begin position="203"/>
        <end position="222"/>
    </location>
</feature>
<keyword evidence="2 5" id="KW-0812">Transmembrane</keyword>
<dbReference type="EMBL" id="CP034562">
    <property type="protein sequence ID" value="AZQ62149.1"/>
    <property type="molecule type" value="Genomic_DNA"/>
</dbReference>
<protein>
    <submittedName>
        <fullName evidence="7">Sodium:calcium antiporter</fullName>
    </submittedName>
</protein>
<dbReference type="InterPro" id="IPR044880">
    <property type="entry name" value="NCX_ion-bd_dom_sf"/>
</dbReference>
<evidence type="ECO:0000256" key="3">
    <source>
        <dbReference type="ARBA" id="ARBA00022989"/>
    </source>
</evidence>
<sequence length="390" mass="42652">MEILSGLVIIFIACIIIWKACDGFEDASGYLGRNMKGGVKGATIDAIGSSMPELFTTFFFLVLAGDAKGFASGIGTTSGSAIFNIMIIPAAVIMSVIVVNRKVQYININPKVVLRDGIALMLAILCLIIFVSETELDWYHGVFLMSLYVVYVLSLFFIKMDSEGDHDEEYEYEAGDGGRLAAFFKLDLSHAILGNNTMNSKRAWVLLILATSIVGASCHLLVTGCELLGDGLNWNTYVVALIFAAAATSVPDTIISVKSANNGAYNDAISNALGSNIFDICFALGLPLTIYTLFYDKTIIMSGGAEEMNFIGQFRILLLIMTFLATVIFYVGAKRKKLGAKSGYFLMLLYVAFIFYTLAYTYEAPWLQGVQDALININDHLVKLNPFHKM</sequence>
<dbReference type="Proteomes" id="UP000267268">
    <property type="component" value="Chromosome 1"/>
</dbReference>
<dbReference type="GO" id="GO:0005262">
    <property type="term" value="F:calcium channel activity"/>
    <property type="evidence" value="ECO:0007669"/>
    <property type="project" value="TreeGrafter"/>
</dbReference>
<dbReference type="RefSeq" id="WP_126613379.1">
    <property type="nucleotide sequence ID" value="NZ_CP034562.1"/>
</dbReference>
<dbReference type="InterPro" id="IPR004837">
    <property type="entry name" value="NaCa_Exmemb"/>
</dbReference>
<evidence type="ECO:0000256" key="1">
    <source>
        <dbReference type="ARBA" id="ARBA00004141"/>
    </source>
</evidence>
<dbReference type="OrthoDB" id="6146067at2"/>
<dbReference type="Pfam" id="PF01699">
    <property type="entry name" value="Na_Ca_ex"/>
    <property type="match status" value="2"/>
</dbReference>
<feature type="transmembrane region" description="Helical" evidence="5">
    <location>
        <begin position="276"/>
        <end position="294"/>
    </location>
</feature>
<evidence type="ECO:0000259" key="6">
    <source>
        <dbReference type="Pfam" id="PF01699"/>
    </source>
</evidence>
<evidence type="ECO:0000256" key="2">
    <source>
        <dbReference type="ARBA" id="ARBA00022692"/>
    </source>
</evidence>
<dbReference type="GO" id="GO:0008273">
    <property type="term" value="F:calcium, potassium:sodium antiporter activity"/>
    <property type="evidence" value="ECO:0007669"/>
    <property type="project" value="TreeGrafter"/>
</dbReference>
<dbReference type="GO" id="GO:0005886">
    <property type="term" value="C:plasma membrane"/>
    <property type="evidence" value="ECO:0007669"/>
    <property type="project" value="TreeGrafter"/>
</dbReference>
<keyword evidence="4 5" id="KW-0472">Membrane</keyword>
<evidence type="ECO:0000256" key="4">
    <source>
        <dbReference type="ARBA" id="ARBA00023136"/>
    </source>
</evidence>
<proteinExistence type="predicted"/>
<dbReference type="GO" id="GO:0006874">
    <property type="term" value="P:intracellular calcium ion homeostasis"/>
    <property type="evidence" value="ECO:0007669"/>
    <property type="project" value="TreeGrafter"/>
</dbReference>
<keyword evidence="3 5" id="KW-1133">Transmembrane helix</keyword>
<dbReference type="PANTHER" id="PTHR10846:SF8">
    <property type="entry name" value="INNER MEMBRANE PROTEIN YRBG"/>
    <property type="match status" value="1"/>
</dbReference>
<feature type="transmembrane region" description="Helical" evidence="5">
    <location>
        <begin position="138"/>
        <end position="158"/>
    </location>
</feature>
<feature type="transmembrane region" description="Helical" evidence="5">
    <location>
        <begin position="344"/>
        <end position="362"/>
    </location>
</feature>
<feature type="transmembrane region" description="Helical" evidence="5">
    <location>
        <begin position="314"/>
        <end position="332"/>
    </location>
</feature>
<name>A0A3Q9FKF5_9BACT</name>
<feature type="domain" description="Sodium/calcium exchanger membrane region" evidence="6">
    <location>
        <begin position="6"/>
        <end position="156"/>
    </location>
</feature>